<sequence>MGKKKKMKAAAGDSQHSPSTVFVTGLPYSLTNLQLEENFSEVGPIRRCFMVTKKGSSEHRGFGFVQFASVEDANRAIELKNGSNVGGRKIQVKHAMHRAPLEQRRSKGNQGDHLGDVSEPNDEKVGLSAQTINHDKVSESKLTGKSMQETEDVRVSLSAEKIDSEKVSKSQLTGKSSEKKGATVSRSLPDDKSSSEKQRVARTVIFGGLLNAEMADEVHHRAKECGTVCSVIFPLPSMELDSHGLARDGCRVQASSVLFSSVKSARSCVAALHEKRIKGGIVWARQLGGEGSKTQKWKLIVRNLPFKAKVNEIKDMFSAVGFVWDVFIPQNPETGSSRGFAFVKFTSKQDAENAIKMFNGKHFGKRPIAVDWAVPKKVYASGGHSQPGSEDGQEHSDGGSETSSDLEDDDDDVEVNKNDPKDVISDDSGAIEEKVNSIEADFENEADVLRKVLENIISSSSNGPETLNSDNIDMSKEKKDDNNFDGPDKPQEMPIPSEGSTEKSKQTSKATAEGEDELQRTIFISNLPFEIETEEVKQRFSAFGQVESFFPVLHHVTKRPRGTGFLKFKTKDGADAAVSAAKAVAGMGIFLKGRQLKVLKALDKKTAQEKEVEKTKKEDHDNRNLYLAKEGLILEGTPAAEGVSASDMSKRKGLQEKKMIKLQSPNIHVSRTRLIIYNLPKSMTEKDLKQLCINAVTSRATKQRPSIRQIKILKDSKEGKPVKKNNSRGVAFVEFTEHQHALVALRVLNNNPETFVPEHRPIVEFALDNIQTLRHRLDKLRSQQKDSLNDAQDFRPSENSNIVDFHSQEKSRKRKPRHDVTAFDTSKSDTEAGVGKEIIAETHEGRASKKQKHDLTSREANNTTNKKVKDSKKKPVNQQEESKPDGIEAHAAKGKTFSRNKSGQFEGYKQENKKRRLQDQVQGTKEHIALENRKKTKKNSDPLGRDVPDKLDMLIEQYRKKFAPRNSGQTDTGKQGSKQLKRWFQS</sequence>
<proteinExistence type="predicted"/>
<organism evidence="1 2">
    <name type="scientific">Catharanthus roseus</name>
    <name type="common">Madagascar periwinkle</name>
    <name type="synonym">Vinca rosea</name>
    <dbReference type="NCBI Taxonomy" id="4058"/>
    <lineage>
        <taxon>Eukaryota</taxon>
        <taxon>Viridiplantae</taxon>
        <taxon>Streptophyta</taxon>
        <taxon>Embryophyta</taxon>
        <taxon>Tracheophyta</taxon>
        <taxon>Spermatophyta</taxon>
        <taxon>Magnoliopsida</taxon>
        <taxon>eudicotyledons</taxon>
        <taxon>Gunneridae</taxon>
        <taxon>Pentapetalae</taxon>
        <taxon>asterids</taxon>
        <taxon>lamiids</taxon>
        <taxon>Gentianales</taxon>
        <taxon>Apocynaceae</taxon>
        <taxon>Rauvolfioideae</taxon>
        <taxon>Vinceae</taxon>
        <taxon>Catharanthinae</taxon>
        <taxon>Catharanthus</taxon>
    </lineage>
</organism>
<comment type="caution">
    <text evidence="1">The sequence shown here is derived from an EMBL/GenBank/DDBJ whole genome shotgun (WGS) entry which is preliminary data.</text>
</comment>
<dbReference type="Proteomes" id="UP001060085">
    <property type="component" value="Linkage Group LG03"/>
</dbReference>
<evidence type="ECO:0000313" key="1">
    <source>
        <dbReference type="EMBL" id="KAI5673160.1"/>
    </source>
</evidence>
<keyword evidence="2" id="KW-1185">Reference proteome</keyword>
<reference evidence="2" key="1">
    <citation type="journal article" date="2023" name="Nat. Plants">
        <title>Single-cell RNA sequencing provides a high-resolution roadmap for understanding the multicellular compartmentation of specialized metabolism.</title>
        <authorList>
            <person name="Sun S."/>
            <person name="Shen X."/>
            <person name="Li Y."/>
            <person name="Li Y."/>
            <person name="Wang S."/>
            <person name="Li R."/>
            <person name="Zhang H."/>
            <person name="Shen G."/>
            <person name="Guo B."/>
            <person name="Wei J."/>
            <person name="Xu J."/>
            <person name="St-Pierre B."/>
            <person name="Chen S."/>
            <person name="Sun C."/>
        </authorList>
    </citation>
    <scope>NUCLEOTIDE SEQUENCE [LARGE SCALE GENOMIC DNA]</scope>
</reference>
<name>A0ACC0BKD2_CATRO</name>
<evidence type="ECO:0000313" key="2">
    <source>
        <dbReference type="Proteomes" id="UP001060085"/>
    </source>
</evidence>
<gene>
    <name evidence="1" type="ORF">M9H77_13524</name>
</gene>
<protein>
    <submittedName>
        <fullName evidence="1">Uncharacterized protein</fullName>
    </submittedName>
</protein>
<accession>A0ACC0BKD2</accession>
<dbReference type="EMBL" id="CM044703">
    <property type="protein sequence ID" value="KAI5673160.1"/>
    <property type="molecule type" value="Genomic_DNA"/>
</dbReference>